<sequence length="892" mass="97325">MSQSPTSVATTCAYCGVGCGVRMQLQDTAFVAHGEMTHPANLGRLCVKGSALGETLGLEGRLLRPEIDRQPVSWSQALDAVADGLRAVIDQHGPQAVAFYGSGQLLTEDYYVANKLMKGFIGSGNMDTNSRLCMASAVAGYKRAFGADVVPCDYQDLEQADCVILTGSNTAWAHPVVYQRLALAKKSRPGMCIVVIDPRQTATCDIADLHLPLRPGSDAALFCGVLNAMAGQGCLDDDFLQQHTQGAEETLAAVKAWTLAKTADFCCLSQAQLQVFYQFIADSDRLVTLYSMGINQSSSGVDKCNAIINLHLATGKIGRAGCGPFSITGQPNAMGGREVGGLANQLAAHMGFTAEEIDRVGRFWHSDNVAKTAGLNAVDLFRAIEEGRVKALWIMGTNPLVSLPDADRVRAGLARYPLVIVSDIMRDTDTTRAAHICLPALGWGEKNGTVTNSVRCVSRQRSFLPPPGEAKADWWIISQVARRLGFTEAFNYQHPAEIFREHARLSGFENQGRRAFDISGLAQLSNSQWDDMSPVQWPVNVRYPHGMPRLFADGKFYHPDGRARLIAITPRLPINHPSAAYPLVMNTGRVRDQWHTMTRTGKSARLMQHLSEPFCQFHPDDCPAAQAGDLLRVSSSHGWLLLRADPDSLQPRGSLFVPMHWSSQFSQQARVNALIEAHTDPLSGQPESKQMPVRMQRWNPAWHAEVFLRTDLATPPSVAYWSRITQPGVTHFTLADSTKPEDWIAWLDDQFGIGQWICQSARMGDEGFNLLAWKDGELQLAFYAHINPPMPNRQAIVAAFAWVFSDAPARLALLAGRAEGGKTPTGAILCSCFGVGEIAIADAVRQGCHSAAQLGAALKCGTNCGSCIPELKKIIAKERETLMARGHHEYPR</sequence>
<dbReference type="PANTHER" id="PTHR43105:SF9">
    <property type="entry name" value="NADPH-FE(3+) OXIDOREDUCTASE SUBUNIT ALPHA"/>
    <property type="match status" value="1"/>
</dbReference>
<dbReference type="CDD" id="cd02754">
    <property type="entry name" value="MopB_Nitrate-R-NapA-like"/>
    <property type="match status" value="1"/>
</dbReference>
<keyword evidence="8" id="KW-0408">Iron</keyword>
<dbReference type="InterPro" id="IPR006963">
    <property type="entry name" value="Mopterin_OxRdtase_4Fe-4S_dom"/>
</dbReference>
<keyword evidence="6" id="KW-0479">Metal-binding</keyword>
<evidence type="ECO:0000256" key="7">
    <source>
        <dbReference type="ARBA" id="ARBA00023002"/>
    </source>
</evidence>
<accession>A0ABX9ESB8</accession>
<evidence type="ECO:0000313" key="13">
    <source>
        <dbReference type="Proteomes" id="UP000250186"/>
    </source>
</evidence>
<comment type="caution">
    <text evidence="12">The sequence shown here is derived from an EMBL/GenBank/DDBJ whole genome shotgun (WGS) entry which is preliminary data.</text>
</comment>
<dbReference type="SUPFAM" id="SSF50692">
    <property type="entry name" value="ADC-like"/>
    <property type="match status" value="1"/>
</dbReference>
<dbReference type="Gene3D" id="3.40.228.10">
    <property type="entry name" value="Dimethylsulfoxide Reductase, domain 2"/>
    <property type="match status" value="1"/>
</dbReference>
<dbReference type="InterPro" id="IPR009010">
    <property type="entry name" value="Asp_de-COase-like_dom_sf"/>
</dbReference>
<name>A0ABX9ESB8_9GAMM</name>
<comment type="similarity">
    <text evidence="3">Belongs to the prokaryotic molybdopterin-containing oxidoreductase family. NasA/NapA/NarB subfamily.</text>
</comment>
<evidence type="ECO:0000313" key="12">
    <source>
        <dbReference type="EMBL" id="RAT37165.1"/>
    </source>
</evidence>
<gene>
    <name evidence="12" type="ORF">AU492_02440</name>
</gene>
<keyword evidence="10" id="KW-0534">Nitrate assimilation</keyword>
<keyword evidence="5" id="KW-0500">Molybdenum</keyword>
<dbReference type="EMBL" id="LUSW01000004">
    <property type="protein sequence ID" value="RAT37165.1"/>
    <property type="molecule type" value="Genomic_DNA"/>
</dbReference>
<comment type="cofactor">
    <cofactor evidence="2">
        <name>[4Fe-4S] cluster</name>
        <dbReference type="ChEBI" id="CHEBI:49883"/>
    </cofactor>
</comment>
<dbReference type="Pfam" id="PF01568">
    <property type="entry name" value="Molydop_binding"/>
    <property type="match status" value="1"/>
</dbReference>
<evidence type="ECO:0000256" key="6">
    <source>
        <dbReference type="ARBA" id="ARBA00022723"/>
    </source>
</evidence>
<dbReference type="Gene3D" id="1.10.10.1100">
    <property type="entry name" value="BFD-like [2Fe-2S]-binding domain"/>
    <property type="match status" value="1"/>
</dbReference>
<dbReference type="Gene3D" id="3.40.50.740">
    <property type="match status" value="1"/>
</dbReference>
<comment type="cofactor">
    <cofactor evidence="1">
        <name>Mo-bis(molybdopterin guanine dinucleotide)</name>
        <dbReference type="ChEBI" id="CHEBI:60539"/>
    </cofactor>
</comment>
<dbReference type="PROSITE" id="PS00551">
    <property type="entry name" value="MOLYBDOPTERIN_PROK_1"/>
    <property type="match status" value="1"/>
</dbReference>
<organism evidence="12 13">
    <name type="scientific">Lonsdalea populi</name>
    <dbReference type="NCBI Taxonomy" id="1172565"/>
    <lineage>
        <taxon>Bacteria</taxon>
        <taxon>Pseudomonadati</taxon>
        <taxon>Pseudomonadota</taxon>
        <taxon>Gammaproteobacteria</taxon>
        <taxon>Enterobacterales</taxon>
        <taxon>Pectobacteriaceae</taxon>
        <taxon>Lonsdalea</taxon>
    </lineage>
</organism>
<dbReference type="InterPro" id="IPR006657">
    <property type="entry name" value="MoPterin_dinucl-bd_dom"/>
</dbReference>
<dbReference type="RefSeq" id="WP_112092628.1">
    <property type="nucleotide sequence ID" value="NZ_LUSR01000009.1"/>
</dbReference>
<protein>
    <submittedName>
        <fullName evidence="12">Nitrate reductase</fullName>
    </submittedName>
</protein>
<evidence type="ECO:0000256" key="3">
    <source>
        <dbReference type="ARBA" id="ARBA00008747"/>
    </source>
</evidence>
<keyword evidence="13" id="KW-1185">Reference proteome</keyword>
<dbReference type="InterPro" id="IPR050123">
    <property type="entry name" value="Prok_molybdopt-oxidoreductase"/>
</dbReference>
<reference evidence="12 13" key="1">
    <citation type="submission" date="2016-02" db="EMBL/GenBank/DDBJ databases">
        <title>Species-wide whole genome sequencing reveals diversity, host range in Lonsdalea quercina.</title>
        <authorList>
            <person name="Li Y."/>
        </authorList>
    </citation>
    <scope>NUCLEOTIDE SEQUENCE [LARGE SCALE GENOMIC DNA]</scope>
    <source>
        <strain evidence="12 13">CFCC 12721</strain>
    </source>
</reference>
<evidence type="ECO:0000256" key="5">
    <source>
        <dbReference type="ARBA" id="ARBA00022505"/>
    </source>
</evidence>
<evidence type="ECO:0000259" key="11">
    <source>
        <dbReference type="PROSITE" id="PS51669"/>
    </source>
</evidence>
<evidence type="ECO:0000256" key="4">
    <source>
        <dbReference type="ARBA" id="ARBA00022485"/>
    </source>
</evidence>
<dbReference type="InterPro" id="IPR006656">
    <property type="entry name" value="Mopterin_OxRdtase"/>
</dbReference>
<dbReference type="InterPro" id="IPR007419">
    <property type="entry name" value="BFD-like_2Fe2S-bd_dom"/>
</dbReference>
<evidence type="ECO:0000256" key="1">
    <source>
        <dbReference type="ARBA" id="ARBA00001942"/>
    </source>
</evidence>
<dbReference type="CDD" id="cd02791">
    <property type="entry name" value="MopB_CT_Nitrate-R-NapA-like"/>
    <property type="match status" value="1"/>
</dbReference>
<dbReference type="InterPro" id="IPR027467">
    <property type="entry name" value="MopterinOxRdtase_cofactor_BS"/>
</dbReference>
<feature type="domain" description="4Fe-4S Mo/W bis-MGD-type" evidence="11">
    <location>
        <begin position="5"/>
        <end position="60"/>
    </location>
</feature>
<keyword evidence="9" id="KW-0411">Iron-sulfur</keyword>
<dbReference type="PROSITE" id="PS51669">
    <property type="entry name" value="4FE4S_MOW_BIS_MGD"/>
    <property type="match status" value="1"/>
</dbReference>
<keyword evidence="7" id="KW-0560">Oxidoreductase</keyword>
<dbReference type="Pfam" id="PF00384">
    <property type="entry name" value="Molybdopterin"/>
    <property type="match status" value="1"/>
</dbReference>
<evidence type="ECO:0000256" key="2">
    <source>
        <dbReference type="ARBA" id="ARBA00001966"/>
    </source>
</evidence>
<dbReference type="Gene3D" id="2.20.25.90">
    <property type="entry name" value="ADC-like domains"/>
    <property type="match status" value="1"/>
</dbReference>
<dbReference type="PANTHER" id="PTHR43105">
    <property type="entry name" value="RESPIRATORY NITRATE REDUCTASE"/>
    <property type="match status" value="1"/>
</dbReference>
<dbReference type="Pfam" id="PF04879">
    <property type="entry name" value="Molybdop_Fe4S4"/>
    <property type="match status" value="1"/>
</dbReference>
<keyword evidence="4" id="KW-0004">4Fe-4S</keyword>
<evidence type="ECO:0000256" key="10">
    <source>
        <dbReference type="ARBA" id="ARBA00023063"/>
    </source>
</evidence>
<dbReference type="InterPro" id="IPR041854">
    <property type="entry name" value="BFD-like_2Fe2S-bd_dom_sf"/>
</dbReference>
<dbReference type="SUPFAM" id="SSF53706">
    <property type="entry name" value="Formate dehydrogenase/DMSO reductase, domains 1-3"/>
    <property type="match status" value="1"/>
</dbReference>
<dbReference type="Proteomes" id="UP000250186">
    <property type="component" value="Unassembled WGS sequence"/>
</dbReference>
<evidence type="ECO:0000256" key="9">
    <source>
        <dbReference type="ARBA" id="ARBA00023014"/>
    </source>
</evidence>
<evidence type="ECO:0000256" key="8">
    <source>
        <dbReference type="ARBA" id="ARBA00023004"/>
    </source>
</evidence>
<dbReference type="Gene3D" id="2.40.40.20">
    <property type="match status" value="1"/>
</dbReference>
<dbReference type="SMART" id="SM00926">
    <property type="entry name" value="Molybdop_Fe4S4"/>
    <property type="match status" value="1"/>
</dbReference>
<proteinExistence type="inferred from homology"/>
<dbReference type="InterPro" id="IPR041957">
    <property type="entry name" value="CT_Nitrate-R-NapA-like"/>
</dbReference>
<dbReference type="Pfam" id="PF04324">
    <property type="entry name" value="Fer2_BFD"/>
    <property type="match status" value="1"/>
</dbReference>